<dbReference type="EMBL" id="CP017141">
    <property type="protein sequence ID" value="AOM76920.1"/>
    <property type="molecule type" value="Genomic_DNA"/>
</dbReference>
<evidence type="ECO:0000313" key="2">
    <source>
        <dbReference type="Proteomes" id="UP000094313"/>
    </source>
</evidence>
<dbReference type="OrthoDB" id="9911242at2"/>
<organism evidence="1 2">
    <name type="scientific">Pedobacter steynii</name>
    <dbReference type="NCBI Taxonomy" id="430522"/>
    <lineage>
        <taxon>Bacteria</taxon>
        <taxon>Pseudomonadati</taxon>
        <taxon>Bacteroidota</taxon>
        <taxon>Sphingobacteriia</taxon>
        <taxon>Sphingobacteriales</taxon>
        <taxon>Sphingobacteriaceae</taxon>
        <taxon>Pedobacter</taxon>
    </lineage>
</organism>
<dbReference type="RefSeq" id="WP_069378613.1">
    <property type="nucleotide sequence ID" value="NZ_CP017141.1"/>
</dbReference>
<evidence type="ECO:0000313" key="1">
    <source>
        <dbReference type="EMBL" id="AOM76920.1"/>
    </source>
</evidence>
<dbReference type="Proteomes" id="UP000094313">
    <property type="component" value="Chromosome"/>
</dbReference>
<dbReference type="KEGG" id="psty:BFS30_06895"/>
<proteinExistence type="predicted"/>
<protein>
    <submittedName>
        <fullName evidence="1">Uncharacterized protein</fullName>
    </submittedName>
</protein>
<keyword evidence="2" id="KW-1185">Reference proteome</keyword>
<reference evidence="1 2" key="1">
    <citation type="submission" date="2016-08" db="EMBL/GenBank/DDBJ databases">
        <authorList>
            <person name="Seilhamer J.J."/>
        </authorList>
    </citation>
    <scope>NUCLEOTIDE SEQUENCE [LARGE SCALE GENOMIC DNA]</scope>
    <source>
        <strain evidence="1 2">DX4</strain>
    </source>
</reference>
<gene>
    <name evidence="1" type="ORF">BFS30_06895</name>
</gene>
<dbReference type="AlphaFoldDB" id="A0A1D7QE42"/>
<accession>A0A1D7QE42</accession>
<name>A0A1D7QE42_9SPHI</name>
<sequence>MNMIEKSLVTSYKKGIDNQEYIYSIVDVKRNLVFEIKRNCLVFFFFLFSRRNKSLDRNKFKIINGAHQNRILSEAEGTPVLIGSSLVNISKTTLSGSLFSFFSLREISGLFFSSLSLYIKANRRGFPADALEFTAIQKMFRKFSPVSIEISGHFDRYSTWIGYLAEAYNSNLTISQHGCVASEALPYKIPCTSLKAFNEDEARCFEQYIIEKRNGFLLTIKGLYSAVKFVKFDNQSNQKLIAIPTGVDHLKEGMVEVIKGIRKSDANAIIFLYIHPTGDLNNFAALKQYDVVFCRKERYENIDILITYFSSLVYDYQSIGFKGRIICFQDDQTINRIPAMFSNENVHLCTSVNKILEYVS</sequence>